<keyword evidence="1" id="KW-0863">Zinc-finger</keyword>
<organism evidence="3 4">
    <name type="scientific">Larinioides sclopetarius</name>
    <dbReference type="NCBI Taxonomy" id="280406"/>
    <lineage>
        <taxon>Eukaryota</taxon>
        <taxon>Metazoa</taxon>
        <taxon>Ecdysozoa</taxon>
        <taxon>Arthropoda</taxon>
        <taxon>Chelicerata</taxon>
        <taxon>Arachnida</taxon>
        <taxon>Araneae</taxon>
        <taxon>Araneomorphae</taxon>
        <taxon>Entelegynae</taxon>
        <taxon>Araneoidea</taxon>
        <taxon>Araneidae</taxon>
        <taxon>Larinioides</taxon>
    </lineage>
</organism>
<dbReference type="InterPro" id="IPR039044">
    <property type="entry name" value="Trm13"/>
</dbReference>
<gene>
    <name evidence="3" type="ORF">LARSCL_LOCUS17509</name>
</gene>
<proteinExistence type="inferred from homology"/>
<keyword evidence="1" id="KW-0479">Metal-binding</keyword>
<dbReference type="Proteomes" id="UP001497382">
    <property type="component" value="Unassembled WGS sequence"/>
</dbReference>
<evidence type="ECO:0000256" key="1">
    <source>
        <dbReference type="RuleBase" id="RU367103"/>
    </source>
</evidence>
<keyword evidence="1" id="KW-0808">Transferase</keyword>
<keyword evidence="4" id="KW-1185">Reference proteome</keyword>
<evidence type="ECO:0000313" key="4">
    <source>
        <dbReference type="Proteomes" id="UP001497382"/>
    </source>
</evidence>
<reference evidence="3 4" key="1">
    <citation type="submission" date="2024-04" db="EMBL/GenBank/DDBJ databases">
        <authorList>
            <person name="Rising A."/>
            <person name="Reimegard J."/>
            <person name="Sonavane S."/>
            <person name="Akerstrom W."/>
            <person name="Nylinder S."/>
            <person name="Hedman E."/>
            <person name="Kallberg Y."/>
        </authorList>
    </citation>
    <scope>NUCLEOTIDE SEQUENCE [LARGE SCALE GENOMIC DNA]</scope>
</reference>
<name>A0AAV2BA78_9ARAC</name>
<dbReference type="Pfam" id="PF05206">
    <property type="entry name" value="TRM13"/>
    <property type="match status" value="1"/>
</dbReference>
<keyword evidence="1" id="KW-0949">S-adenosyl-L-methionine</keyword>
<keyword evidence="1" id="KW-0862">Zinc</keyword>
<comment type="catalytic activity">
    <reaction evidence="1">
        <text>adenosine(4) in tRNA(His) + S-adenosyl-L-methionine = 2'-O-methyladenosine(4) in tRNA(His) + S-adenosyl-L-homocysteine + H(+)</text>
        <dbReference type="Rhea" id="RHEA:43196"/>
        <dbReference type="Rhea" id="RHEA-COMP:10401"/>
        <dbReference type="Rhea" id="RHEA-COMP:10402"/>
        <dbReference type="ChEBI" id="CHEBI:15378"/>
        <dbReference type="ChEBI" id="CHEBI:57856"/>
        <dbReference type="ChEBI" id="CHEBI:59789"/>
        <dbReference type="ChEBI" id="CHEBI:74411"/>
        <dbReference type="ChEBI" id="CHEBI:74477"/>
        <dbReference type="EC" id="2.1.1.225"/>
    </reaction>
</comment>
<comment type="catalytic activity">
    <reaction evidence="1">
        <text>cytidine(4) in tRNA(Gly)(GCC) + S-adenosyl-L-methionine = 2'-O-methylcytidine(4) in tRNA(Gly)(GCC) + S-adenosyl-L-homocysteine + H(+)</text>
        <dbReference type="Rhea" id="RHEA:43192"/>
        <dbReference type="Rhea" id="RHEA-COMP:10399"/>
        <dbReference type="Rhea" id="RHEA-COMP:10400"/>
        <dbReference type="ChEBI" id="CHEBI:15378"/>
        <dbReference type="ChEBI" id="CHEBI:57856"/>
        <dbReference type="ChEBI" id="CHEBI:59789"/>
        <dbReference type="ChEBI" id="CHEBI:74495"/>
        <dbReference type="ChEBI" id="CHEBI:82748"/>
        <dbReference type="EC" id="2.1.1.225"/>
    </reaction>
</comment>
<evidence type="ECO:0000313" key="3">
    <source>
        <dbReference type="EMBL" id="CAL1292158.1"/>
    </source>
</evidence>
<protein>
    <recommendedName>
        <fullName evidence="1">tRNA:m(4)X modification enzyme TRM13</fullName>
        <ecNumber evidence="1">2.1.1.225</ecNumber>
    </recommendedName>
</protein>
<feature type="domain" description="Methyltransferase TRM13" evidence="2">
    <location>
        <begin position="23"/>
        <end position="130"/>
    </location>
</feature>
<dbReference type="AlphaFoldDB" id="A0AAV2BA78"/>
<comment type="caution">
    <text evidence="3">The sequence shown here is derived from an EMBL/GenBank/DDBJ whole genome shotgun (WGS) entry which is preliminary data.</text>
</comment>
<dbReference type="PANTHER" id="PTHR12998:SF0">
    <property type="entry name" value="TRNA:M(4)X MODIFICATION ENZYME TRM13 HOMOLOG"/>
    <property type="match status" value="1"/>
</dbReference>
<dbReference type="EMBL" id="CAXIEN010000300">
    <property type="protein sequence ID" value="CAL1292158.1"/>
    <property type="molecule type" value="Genomic_DNA"/>
</dbReference>
<comment type="similarity">
    <text evidence="1">Belongs to the methyltransferase TRM13 family.</text>
</comment>
<sequence length="205" mass="23096">MHPLLKSEIENSDDKLNNFKHMKQQASLLSVMDQFHFLQNGSCFIEFGAGKGQLMYWIIRCAPEGEKKSFLLIDKSAQRHKSDNKFKDSDIQIERIRIDIQHLYLGKIQNIKNKLDKVVAVSKHLCGGATVSQRSNEMVDTLSEEALKLVVEPIFNGSLDLIIVGKSSSLQSSLDWTEDMAIGPGYKRDVREPPSEIAVTMFGTP</sequence>
<dbReference type="InterPro" id="IPR007871">
    <property type="entry name" value="Methyltransferase_TRM13"/>
</dbReference>
<evidence type="ECO:0000259" key="2">
    <source>
        <dbReference type="Pfam" id="PF05206"/>
    </source>
</evidence>
<dbReference type="GO" id="GO:0106050">
    <property type="term" value="F:tRNA 2'-O-methyltransferase activity"/>
    <property type="evidence" value="ECO:0007669"/>
    <property type="project" value="UniProtKB-UniRule"/>
</dbReference>
<comment type="function">
    <text evidence="1">tRNA methylase which 2'-O-methylates cytidine(4) in tRNA(Pro) and tRNA(Gly)(GCC), and adenosine(4) in tRNA(His).</text>
</comment>
<dbReference type="GO" id="GO:0030488">
    <property type="term" value="P:tRNA methylation"/>
    <property type="evidence" value="ECO:0007669"/>
    <property type="project" value="InterPro"/>
</dbReference>
<keyword evidence="1" id="KW-0819">tRNA processing</keyword>
<dbReference type="PANTHER" id="PTHR12998">
    <property type="entry name" value="TRNA:M(4)X MODIFICATION ENZYME TRM13 HOMOLOG"/>
    <property type="match status" value="1"/>
</dbReference>
<accession>A0AAV2BA78</accession>
<keyword evidence="1" id="KW-0489">Methyltransferase</keyword>
<dbReference type="EC" id="2.1.1.225" evidence="1"/>
<dbReference type="GO" id="GO:0008270">
    <property type="term" value="F:zinc ion binding"/>
    <property type="evidence" value="ECO:0007669"/>
    <property type="project" value="UniProtKB-KW"/>
</dbReference>
<comment type="catalytic activity">
    <reaction evidence="1">
        <text>cytidine(4) in tRNA(Pro) + S-adenosyl-L-methionine = 2'-O-methylcytidine(4) in tRNA(Pro) + S-adenosyl-L-homocysteine + H(+)</text>
        <dbReference type="Rhea" id="RHEA:32767"/>
        <dbReference type="Rhea" id="RHEA-COMP:10397"/>
        <dbReference type="Rhea" id="RHEA-COMP:10398"/>
        <dbReference type="ChEBI" id="CHEBI:15378"/>
        <dbReference type="ChEBI" id="CHEBI:57856"/>
        <dbReference type="ChEBI" id="CHEBI:59789"/>
        <dbReference type="ChEBI" id="CHEBI:74495"/>
        <dbReference type="ChEBI" id="CHEBI:82748"/>
        <dbReference type="EC" id="2.1.1.225"/>
    </reaction>
</comment>